<dbReference type="AlphaFoldDB" id="A0A3P1WLG3"/>
<dbReference type="InterPro" id="IPR037883">
    <property type="entry name" value="Knr4/Smi1-like_sf"/>
</dbReference>
<evidence type="ECO:0000313" key="2">
    <source>
        <dbReference type="Proteomes" id="UP000280935"/>
    </source>
</evidence>
<evidence type="ECO:0000313" key="1">
    <source>
        <dbReference type="EMBL" id="RRD47372.1"/>
    </source>
</evidence>
<accession>A0A3P1WLG3</accession>
<dbReference type="Proteomes" id="UP000280935">
    <property type="component" value="Unassembled WGS sequence"/>
</dbReference>
<dbReference type="EMBL" id="RQYT01000070">
    <property type="protein sequence ID" value="RRD47372.1"/>
    <property type="molecule type" value="Genomic_DNA"/>
</dbReference>
<organism evidence="1 2">
    <name type="scientific">Arachnia propionica</name>
    <dbReference type="NCBI Taxonomy" id="1750"/>
    <lineage>
        <taxon>Bacteria</taxon>
        <taxon>Bacillati</taxon>
        <taxon>Actinomycetota</taxon>
        <taxon>Actinomycetes</taxon>
        <taxon>Propionibacteriales</taxon>
        <taxon>Propionibacteriaceae</taxon>
        <taxon>Arachnia</taxon>
    </lineage>
</organism>
<comment type="caution">
    <text evidence="1">The sequence shown here is derived from an EMBL/GenBank/DDBJ whole genome shotgun (WGS) entry which is preliminary data.</text>
</comment>
<proteinExistence type="predicted"/>
<name>A0A3P1WLG3_9ACTN</name>
<gene>
    <name evidence="1" type="ORF">EII35_15050</name>
</gene>
<dbReference type="OrthoDB" id="9805586at2"/>
<dbReference type="RefSeq" id="WP_125229280.1">
    <property type="nucleotide sequence ID" value="NZ_RQYT01000070.1"/>
</dbReference>
<reference evidence="1 2" key="1">
    <citation type="submission" date="2018-11" db="EMBL/GenBank/DDBJ databases">
        <title>Genomes From Bacteria Associated with the Canine Oral Cavity: a Test Case for Automated Genome-Based Taxonomic Assignment.</title>
        <authorList>
            <person name="Coil D.A."/>
            <person name="Jospin G."/>
            <person name="Darling A.E."/>
            <person name="Wallis C."/>
            <person name="Davis I.J."/>
            <person name="Harris S."/>
            <person name="Eisen J.A."/>
            <person name="Holcombe L.J."/>
            <person name="O'Flynn C."/>
        </authorList>
    </citation>
    <scope>NUCLEOTIDE SEQUENCE [LARGE SCALE GENOMIC DNA]</scope>
    <source>
        <strain evidence="1 2">OH2822_COT-296</strain>
    </source>
</reference>
<protein>
    <submittedName>
        <fullName evidence="1">SMI1/KNR4 family protein</fullName>
    </submittedName>
</protein>
<sequence>MEPEEFHDRIWEILDPVDEEAFEPIAAEGASDEAVRDLEELVGGTLPRWLVGLCQSTNGLLITAREEVWPSGKAFDIAPAWTFWRGLVVLGIEHESLPEWATIAQAWHRLQEAGVQDVLPLLRIEGDGECVWGLRIRDGRVTEDLVEVVDDEVTPIEGTFLDLYELQIKELVARQREMADLLAKRERPRRAY</sequence>
<dbReference type="SUPFAM" id="SSF160631">
    <property type="entry name" value="SMI1/KNR4-like"/>
    <property type="match status" value="1"/>
</dbReference>